<dbReference type="Pfam" id="PF07690">
    <property type="entry name" value="MFS_1"/>
    <property type="match status" value="1"/>
</dbReference>
<feature type="transmembrane region" description="Helical" evidence="6">
    <location>
        <begin position="281"/>
        <end position="302"/>
    </location>
</feature>
<accession>A0ABP8U450</accession>
<evidence type="ECO:0000313" key="8">
    <source>
        <dbReference type="Proteomes" id="UP001501442"/>
    </source>
</evidence>
<evidence type="ECO:0000256" key="5">
    <source>
        <dbReference type="ARBA" id="ARBA00023136"/>
    </source>
</evidence>
<keyword evidence="3 6" id="KW-0812">Transmembrane</keyword>
<feature type="transmembrane region" description="Helical" evidence="6">
    <location>
        <begin position="246"/>
        <end position="269"/>
    </location>
</feature>
<comment type="caution">
    <text evidence="7">The sequence shown here is derived from an EMBL/GenBank/DDBJ whole genome shotgun (WGS) entry which is preliminary data.</text>
</comment>
<gene>
    <name evidence="7" type="ORF">GCM10023196_005810</name>
</gene>
<reference evidence="8" key="1">
    <citation type="journal article" date="2019" name="Int. J. Syst. Evol. Microbiol.">
        <title>The Global Catalogue of Microorganisms (GCM) 10K type strain sequencing project: providing services to taxonomists for standard genome sequencing and annotation.</title>
        <authorList>
            <consortium name="The Broad Institute Genomics Platform"/>
            <consortium name="The Broad Institute Genome Sequencing Center for Infectious Disease"/>
            <person name="Wu L."/>
            <person name="Ma J."/>
        </authorList>
    </citation>
    <scope>NUCLEOTIDE SEQUENCE [LARGE SCALE GENOMIC DNA]</scope>
    <source>
        <strain evidence="8">JCM 17939</strain>
    </source>
</reference>
<evidence type="ECO:0000256" key="2">
    <source>
        <dbReference type="ARBA" id="ARBA00022475"/>
    </source>
</evidence>
<dbReference type="CDD" id="cd06173">
    <property type="entry name" value="MFS_MefA_like"/>
    <property type="match status" value="1"/>
</dbReference>
<comment type="subcellular location">
    <subcellularLocation>
        <location evidence="1">Cell membrane</location>
        <topology evidence="1">Multi-pass membrane protein</topology>
    </subcellularLocation>
</comment>
<feature type="transmembrane region" description="Helical" evidence="6">
    <location>
        <begin position="219"/>
        <end position="240"/>
    </location>
</feature>
<dbReference type="RefSeq" id="WP_345429022.1">
    <property type="nucleotide sequence ID" value="NZ_BAABHK010000001.1"/>
</dbReference>
<dbReference type="Proteomes" id="UP001501442">
    <property type="component" value="Unassembled WGS sequence"/>
</dbReference>
<feature type="transmembrane region" description="Helical" evidence="6">
    <location>
        <begin position="98"/>
        <end position="116"/>
    </location>
</feature>
<evidence type="ECO:0000256" key="1">
    <source>
        <dbReference type="ARBA" id="ARBA00004651"/>
    </source>
</evidence>
<feature type="transmembrane region" description="Helical" evidence="6">
    <location>
        <begin position="376"/>
        <end position="395"/>
    </location>
</feature>
<keyword evidence="5 6" id="KW-0472">Membrane</keyword>
<dbReference type="SUPFAM" id="SSF103473">
    <property type="entry name" value="MFS general substrate transporter"/>
    <property type="match status" value="1"/>
</dbReference>
<keyword evidence="2" id="KW-1003">Cell membrane</keyword>
<dbReference type="PANTHER" id="PTHR23513:SF6">
    <property type="entry name" value="MAJOR FACILITATOR SUPERFAMILY ASSOCIATED DOMAIN-CONTAINING PROTEIN"/>
    <property type="match status" value="1"/>
</dbReference>
<feature type="transmembrane region" description="Helical" evidence="6">
    <location>
        <begin position="350"/>
        <end position="370"/>
    </location>
</feature>
<evidence type="ECO:0000256" key="4">
    <source>
        <dbReference type="ARBA" id="ARBA00022989"/>
    </source>
</evidence>
<evidence type="ECO:0000256" key="6">
    <source>
        <dbReference type="SAM" id="Phobius"/>
    </source>
</evidence>
<name>A0ABP8U450_9ACTN</name>
<keyword evidence="8" id="KW-1185">Reference proteome</keyword>
<keyword evidence="4 6" id="KW-1133">Transmembrane helix</keyword>
<sequence length="402" mass="42638">MWRHRDFMLLWGGQTINMTGTQVSQLAVPLVALSVLHASAFQVSLLSAMGFVPYVLAGLPAGALADRFRRRPLMVWCSLFQGLVLGSVPVAVVCGALTLGQLIVVAFIVALLAALFDPAYQSYLPSLLPARQLIDGNGKLGASYAFATVVGQSTAGWLVAALGAAGTIGVDAVSSLMSAASLKLIAAREPSPERRGTRMRAEIGEGLRYVFHDRLMRPVVLANTMVSAGIGASWSLWVLYVVRDLHWPMVVAGLCQGVAAVGGVLGGLCTEPLARRLGLPLLMLATTPMYVLDLVPTVLVGPGLTGQIVVTVGYFVALAGEFAYVNANLSYRQLICPPDLLGRMNATTRWLSWGIRPLFTLIFGLIATWIGVRAALGLAAGLFAFPFAVLVASPLRGRARAR</sequence>
<evidence type="ECO:0000256" key="3">
    <source>
        <dbReference type="ARBA" id="ARBA00022692"/>
    </source>
</evidence>
<dbReference type="Gene3D" id="1.20.1250.20">
    <property type="entry name" value="MFS general substrate transporter like domains"/>
    <property type="match status" value="1"/>
</dbReference>
<proteinExistence type="predicted"/>
<feature type="transmembrane region" description="Helical" evidence="6">
    <location>
        <begin position="73"/>
        <end position="92"/>
    </location>
</feature>
<feature type="transmembrane region" description="Helical" evidence="6">
    <location>
        <begin position="308"/>
        <end position="329"/>
    </location>
</feature>
<feature type="transmembrane region" description="Helical" evidence="6">
    <location>
        <begin position="40"/>
        <end position="61"/>
    </location>
</feature>
<dbReference type="EMBL" id="BAABHK010000001">
    <property type="protein sequence ID" value="GAA4620716.1"/>
    <property type="molecule type" value="Genomic_DNA"/>
</dbReference>
<evidence type="ECO:0000313" key="7">
    <source>
        <dbReference type="EMBL" id="GAA4620716.1"/>
    </source>
</evidence>
<organism evidence="7 8">
    <name type="scientific">Actinoallomurus vinaceus</name>
    <dbReference type="NCBI Taxonomy" id="1080074"/>
    <lineage>
        <taxon>Bacteria</taxon>
        <taxon>Bacillati</taxon>
        <taxon>Actinomycetota</taxon>
        <taxon>Actinomycetes</taxon>
        <taxon>Streptosporangiales</taxon>
        <taxon>Thermomonosporaceae</taxon>
        <taxon>Actinoallomurus</taxon>
    </lineage>
</organism>
<dbReference type="PANTHER" id="PTHR23513">
    <property type="entry name" value="INTEGRAL MEMBRANE EFFLUX PROTEIN-RELATED"/>
    <property type="match status" value="1"/>
</dbReference>
<protein>
    <submittedName>
        <fullName evidence="7">MFS transporter</fullName>
    </submittedName>
</protein>
<dbReference type="InterPro" id="IPR036259">
    <property type="entry name" value="MFS_trans_sf"/>
</dbReference>
<dbReference type="InterPro" id="IPR011701">
    <property type="entry name" value="MFS"/>
</dbReference>